<reference evidence="13 14" key="1">
    <citation type="submission" date="2015-03" db="EMBL/GenBank/DDBJ databases">
        <title>Genomics and transcriptomics of the oil-accumulating basidiomycete yeast T. oleaginosus allow insights into substrate utilization and the diverse evolutionary trajectories of mating systems in fungi.</title>
        <authorList>
            <consortium name="DOE Joint Genome Institute"/>
            <person name="Kourist R."/>
            <person name="Kracht O."/>
            <person name="Bracharz F."/>
            <person name="Lipzen A."/>
            <person name="Nolan M."/>
            <person name="Ohm R."/>
            <person name="Grigoriev I."/>
            <person name="Sun S."/>
            <person name="Heitman J."/>
            <person name="Bruck T."/>
            <person name="Nowrousian M."/>
        </authorList>
    </citation>
    <scope>NUCLEOTIDE SEQUENCE [LARGE SCALE GENOMIC DNA]</scope>
    <source>
        <strain evidence="13 14">IBC0246</strain>
    </source>
</reference>
<dbReference type="GO" id="GO:0015677">
    <property type="term" value="P:copper ion import"/>
    <property type="evidence" value="ECO:0007669"/>
    <property type="project" value="TreeGrafter"/>
</dbReference>
<dbReference type="GO" id="GO:0006879">
    <property type="term" value="P:intracellular iron ion homeostasis"/>
    <property type="evidence" value="ECO:0007669"/>
    <property type="project" value="TreeGrafter"/>
</dbReference>
<dbReference type="InterPro" id="IPR013121">
    <property type="entry name" value="Fe_red_NAD-bd_6"/>
</dbReference>
<comment type="similarity">
    <text evidence="2">Belongs to the ferric reductase (FRE) family.</text>
</comment>
<dbReference type="InterPro" id="IPR039261">
    <property type="entry name" value="FNR_nucleotide-bd"/>
</dbReference>
<accession>A0A0J0XQJ4</accession>
<dbReference type="Gene3D" id="3.40.50.80">
    <property type="entry name" value="Nucleotide-binding domain of ferredoxin-NADP reductase (FNR) module"/>
    <property type="match status" value="1"/>
</dbReference>
<keyword evidence="10" id="KW-0325">Glycoprotein</keyword>
<dbReference type="PROSITE" id="PS51384">
    <property type="entry name" value="FAD_FR"/>
    <property type="match status" value="1"/>
</dbReference>
<keyword evidence="14" id="KW-1185">Reference proteome</keyword>
<keyword evidence="9 11" id="KW-0472">Membrane</keyword>
<sequence>MDLLLPRGPPTAPPPDLVIHNASVTDHAWQRKFTIIWASVIAFSTLCSIPWILRAIRQRRLYAGLSIRESDVRPAEKTPVPTPPPPRPSSTVTAALALLQSAALYTPRLWRRASLSLAQMALVAALLAAAIACWTTGADLKTNSNRAGYLALAHLPLLILLALKTPLPLPVFLPSLSYEHYNFLHRWAGRSVWLAATVHMACWLNQYISTGQWDQVWKSKSVRGMVAYAMLCMVAVTSIKPVRRRYYQIFWASHVIFFVGFFAGLCYHTSHALSWVYVCAGLYAYDLFARLLRYRLKDATLVPIDATLTMIYIPDCDAGWLPTQHVHLRVLRGAGIFEAHPFTITNAPPAALRGNTRGIVLYVKVAGDWTRRVHRMAGETGLEEGDDYELREALIEGKCGAEHPGRRVTVMLDGPYGGLKMDFSAYGRALVIAGGSGVTFLLGTIEEILTWRQKGQGPGKVTAAWAVRDLSTIEALAPTLTRLHELAAALDTEIEYALFLTDPPATLPPTMSLVPSATLTPSRPEVPCLVREALGGGAFGDGPRGLAVIAAGPEALVTQARNAVAGISVAERVRAGGIGFHDEVYAL</sequence>
<evidence type="ECO:0000256" key="8">
    <source>
        <dbReference type="ARBA" id="ARBA00023065"/>
    </source>
</evidence>
<keyword evidence="3" id="KW-0813">Transport</keyword>
<evidence type="ECO:0000256" key="1">
    <source>
        <dbReference type="ARBA" id="ARBA00004141"/>
    </source>
</evidence>
<dbReference type="Pfam" id="PF08022">
    <property type="entry name" value="FAD_binding_8"/>
    <property type="match status" value="1"/>
</dbReference>
<feature type="transmembrane region" description="Helical" evidence="11">
    <location>
        <begin position="192"/>
        <end position="209"/>
    </location>
</feature>
<dbReference type="CDD" id="cd06186">
    <property type="entry name" value="NOX_Duox_like_FAD_NADP"/>
    <property type="match status" value="1"/>
</dbReference>
<keyword evidence="5" id="KW-0249">Electron transport</keyword>
<feature type="transmembrane region" description="Helical" evidence="11">
    <location>
        <begin position="221"/>
        <end position="239"/>
    </location>
</feature>
<name>A0A0J0XQJ4_9TREE</name>
<proteinExistence type="inferred from homology"/>
<keyword evidence="7" id="KW-0560">Oxidoreductase</keyword>
<dbReference type="Proteomes" id="UP000053611">
    <property type="component" value="Unassembled WGS sequence"/>
</dbReference>
<feature type="domain" description="FAD-binding FR-type" evidence="12">
    <location>
        <begin position="289"/>
        <end position="422"/>
    </location>
</feature>
<dbReference type="GO" id="GO:0000293">
    <property type="term" value="F:ferric-chelate reductase activity"/>
    <property type="evidence" value="ECO:0007669"/>
    <property type="project" value="UniProtKB-ARBA"/>
</dbReference>
<dbReference type="InterPro" id="IPR017927">
    <property type="entry name" value="FAD-bd_FR_type"/>
</dbReference>
<evidence type="ECO:0000256" key="10">
    <source>
        <dbReference type="ARBA" id="ARBA00023180"/>
    </source>
</evidence>
<dbReference type="SFLD" id="SFLDS00052">
    <property type="entry name" value="Ferric_Reductase_Domain"/>
    <property type="match status" value="1"/>
</dbReference>
<dbReference type="PANTHER" id="PTHR32361:SF9">
    <property type="entry name" value="FERRIC REDUCTASE TRANSMEMBRANE COMPONENT 3-RELATED"/>
    <property type="match status" value="1"/>
</dbReference>
<evidence type="ECO:0000256" key="7">
    <source>
        <dbReference type="ARBA" id="ARBA00023002"/>
    </source>
</evidence>
<feature type="transmembrane region" description="Helical" evidence="11">
    <location>
        <begin position="117"/>
        <end position="137"/>
    </location>
</feature>
<dbReference type="GO" id="GO:0005886">
    <property type="term" value="C:plasma membrane"/>
    <property type="evidence" value="ECO:0007669"/>
    <property type="project" value="TreeGrafter"/>
</dbReference>
<dbReference type="EMBL" id="KQ087195">
    <property type="protein sequence ID" value="KLT43368.1"/>
    <property type="molecule type" value="Genomic_DNA"/>
</dbReference>
<dbReference type="PANTHER" id="PTHR32361">
    <property type="entry name" value="FERRIC/CUPRIC REDUCTASE TRANSMEMBRANE COMPONENT"/>
    <property type="match status" value="1"/>
</dbReference>
<dbReference type="AlphaFoldDB" id="A0A0J0XQJ4"/>
<dbReference type="SUPFAM" id="SSF52343">
    <property type="entry name" value="Ferredoxin reductase-like, C-terminal NADP-linked domain"/>
    <property type="match status" value="1"/>
</dbReference>
<dbReference type="InterPro" id="IPR013112">
    <property type="entry name" value="FAD-bd_8"/>
</dbReference>
<feature type="transmembrane region" description="Helical" evidence="11">
    <location>
        <begin position="246"/>
        <end position="265"/>
    </location>
</feature>
<evidence type="ECO:0000256" key="2">
    <source>
        <dbReference type="ARBA" id="ARBA00006278"/>
    </source>
</evidence>
<evidence type="ECO:0000256" key="3">
    <source>
        <dbReference type="ARBA" id="ARBA00022448"/>
    </source>
</evidence>
<keyword evidence="6 11" id="KW-1133">Transmembrane helix</keyword>
<evidence type="ECO:0000313" key="14">
    <source>
        <dbReference type="Proteomes" id="UP000053611"/>
    </source>
</evidence>
<keyword evidence="4 11" id="KW-0812">Transmembrane</keyword>
<evidence type="ECO:0000313" key="13">
    <source>
        <dbReference type="EMBL" id="KLT43368.1"/>
    </source>
</evidence>
<dbReference type="Pfam" id="PF08030">
    <property type="entry name" value="NAD_binding_6"/>
    <property type="match status" value="1"/>
</dbReference>
<gene>
    <name evidence="13" type="ORF">CC85DRAFT_272649</name>
</gene>
<dbReference type="InterPro" id="IPR051410">
    <property type="entry name" value="Ferric/Cupric_Reductase"/>
</dbReference>
<protein>
    <recommendedName>
        <fullName evidence="12">FAD-binding FR-type domain-containing protein</fullName>
    </recommendedName>
</protein>
<dbReference type="GO" id="GO:0006826">
    <property type="term" value="P:iron ion transport"/>
    <property type="evidence" value="ECO:0007669"/>
    <property type="project" value="TreeGrafter"/>
</dbReference>
<feature type="transmembrane region" description="Helical" evidence="11">
    <location>
        <begin position="271"/>
        <end position="288"/>
    </location>
</feature>
<organism evidence="13 14">
    <name type="scientific">Cutaneotrichosporon oleaginosum</name>
    <dbReference type="NCBI Taxonomy" id="879819"/>
    <lineage>
        <taxon>Eukaryota</taxon>
        <taxon>Fungi</taxon>
        <taxon>Dikarya</taxon>
        <taxon>Basidiomycota</taxon>
        <taxon>Agaricomycotina</taxon>
        <taxon>Tremellomycetes</taxon>
        <taxon>Trichosporonales</taxon>
        <taxon>Trichosporonaceae</taxon>
        <taxon>Cutaneotrichosporon</taxon>
    </lineage>
</organism>
<dbReference type="OrthoDB" id="3944240at2759"/>
<feature type="transmembrane region" description="Helical" evidence="11">
    <location>
        <begin position="35"/>
        <end position="53"/>
    </location>
</feature>
<comment type="subcellular location">
    <subcellularLocation>
        <location evidence="1">Membrane</location>
        <topology evidence="1">Multi-pass membrane protein</topology>
    </subcellularLocation>
</comment>
<evidence type="ECO:0000256" key="4">
    <source>
        <dbReference type="ARBA" id="ARBA00022692"/>
    </source>
</evidence>
<feature type="transmembrane region" description="Helical" evidence="11">
    <location>
        <begin position="149"/>
        <end position="172"/>
    </location>
</feature>
<dbReference type="SFLD" id="SFLDG01168">
    <property type="entry name" value="Ferric_reductase_subgroup_(FRE"/>
    <property type="match status" value="1"/>
</dbReference>
<evidence type="ECO:0000256" key="9">
    <source>
        <dbReference type="ARBA" id="ARBA00023136"/>
    </source>
</evidence>
<dbReference type="STRING" id="879819.A0A0J0XQJ4"/>
<evidence type="ECO:0000259" key="12">
    <source>
        <dbReference type="PROSITE" id="PS51384"/>
    </source>
</evidence>
<evidence type="ECO:0000256" key="5">
    <source>
        <dbReference type="ARBA" id="ARBA00022982"/>
    </source>
</evidence>
<evidence type="ECO:0000256" key="6">
    <source>
        <dbReference type="ARBA" id="ARBA00022989"/>
    </source>
</evidence>
<keyword evidence="8" id="KW-0406">Ion transport</keyword>
<evidence type="ECO:0000256" key="11">
    <source>
        <dbReference type="SAM" id="Phobius"/>
    </source>
</evidence>
<dbReference type="Pfam" id="PF01794">
    <property type="entry name" value="Ferric_reduct"/>
    <property type="match status" value="1"/>
</dbReference>
<dbReference type="InterPro" id="IPR013130">
    <property type="entry name" value="Fe3_Rdtase_TM_dom"/>
</dbReference>